<evidence type="ECO:0000259" key="2">
    <source>
        <dbReference type="Pfam" id="PF15998"/>
    </source>
</evidence>
<evidence type="ECO:0000313" key="4">
    <source>
        <dbReference type="Proteomes" id="UP000479000"/>
    </source>
</evidence>
<feature type="compositionally biased region" description="Low complexity" evidence="1">
    <location>
        <begin position="289"/>
        <end position="300"/>
    </location>
</feature>
<dbReference type="EMBL" id="CADCXU010020455">
    <property type="protein sequence ID" value="CAB0008417.1"/>
    <property type="molecule type" value="Genomic_DNA"/>
</dbReference>
<dbReference type="PANTHER" id="PTHR36299:SF1">
    <property type="entry name" value="DUF4773 DOMAIN-CONTAINING PROTEIN"/>
    <property type="match status" value="1"/>
</dbReference>
<keyword evidence="4" id="KW-1185">Reference proteome</keyword>
<sequence>INLSTVSPDEKKYEVYFDETWRPVPLLAVVNSSTVIRMPQRRYGLLPCECQELECGCCVNTNFFSTKRSAKNPPPACMEAPIPYLPSMQFCIRLFDIYTRGQNIHMCVNFETRISRAPIMILEFDCFQMGVDGIEHMKFNSTSSPGAKFTTISPTTDPTTIDYESTTERVETDITTTEQFVLPLNFPRGQNQTERFGKLDGVLEMMINSQRRASRIALSLFLISQNEPADDKTDSRFPWPRVRRAAVPPLLWGTTWWGSTRAPSGSQRRPHPRRPRPRRPKPRRPGLACVSSSRCTSRRVNGSSTYVSSNSGTTAPAQVRPTWCWLVASSCRGGKRFTTDKHR</sequence>
<dbReference type="Proteomes" id="UP000479000">
    <property type="component" value="Unassembled WGS sequence"/>
</dbReference>
<dbReference type="Pfam" id="PF15998">
    <property type="entry name" value="DUF4773"/>
    <property type="match status" value="1"/>
</dbReference>
<evidence type="ECO:0000313" key="3">
    <source>
        <dbReference type="EMBL" id="CAB0008417.1"/>
    </source>
</evidence>
<feature type="compositionally biased region" description="Polar residues" evidence="1">
    <location>
        <begin position="301"/>
        <end position="316"/>
    </location>
</feature>
<evidence type="ECO:0000256" key="1">
    <source>
        <dbReference type="SAM" id="MobiDB-lite"/>
    </source>
</evidence>
<accession>A0A6H5GWL9</accession>
<proteinExistence type="predicted"/>
<feature type="compositionally biased region" description="Basic residues" evidence="1">
    <location>
        <begin position="268"/>
        <end position="284"/>
    </location>
</feature>
<feature type="non-terminal residue" evidence="3">
    <location>
        <position position="1"/>
    </location>
</feature>
<dbReference type="InterPro" id="IPR031941">
    <property type="entry name" value="DUF4773"/>
</dbReference>
<feature type="region of interest" description="Disordered" evidence="1">
    <location>
        <begin position="258"/>
        <end position="316"/>
    </location>
</feature>
<feature type="compositionally biased region" description="Polar residues" evidence="1">
    <location>
        <begin position="258"/>
        <end position="267"/>
    </location>
</feature>
<dbReference type="AlphaFoldDB" id="A0A6H5GWL9"/>
<feature type="domain" description="DUF4773" evidence="2">
    <location>
        <begin position="62"/>
        <end position="133"/>
    </location>
</feature>
<dbReference type="OrthoDB" id="5952164at2759"/>
<name>A0A6H5GWL9_9HEMI</name>
<protein>
    <recommendedName>
        <fullName evidence="2">DUF4773 domain-containing protein</fullName>
    </recommendedName>
</protein>
<dbReference type="PANTHER" id="PTHR36299">
    <property type="entry name" value="AGAP008005-PA"/>
    <property type="match status" value="1"/>
</dbReference>
<gene>
    <name evidence="3" type="ORF">NTEN_LOCUS13663</name>
</gene>
<reference evidence="3 4" key="1">
    <citation type="submission" date="2020-02" db="EMBL/GenBank/DDBJ databases">
        <authorList>
            <person name="Ferguson B K."/>
        </authorList>
    </citation>
    <scope>NUCLEOTIDE SEQUENCE [LARGE SCALE GENOMIC DNA]</scope>
</reference>
<organism evidence="3 4">
    <name type="scientific">Nesidiocoris tenuis</name>
    <dbReference type="NCBI Taxonomy" id="355587"/>
    <lineage>
        <taxon>Eukaryota</taxon>
        <taxon>Metazoa</taxon>
        <taxon>Ecdysozoa</taxon>
        <taxon>Arthropoda</taxon>
        <taxon>Hexapoda</taxon>
        <taxon>Insecta</taxon>
        <taxon>Pterygota</taxon>
        <taxon>Neoptera</taxon>
        <taxon>Paraneoptera</taxon>
        <taxon>Hemiptera</taxon>
        <taxon>Heteroptera</taxon>
        <taxon>Panheteroptera</taxon>
        <taxon>Cimicomorpha</taxon>
        <taxon>Miridae</taxon>
        <taxon>Dicyphina</taxon>
        <taxon>Nesidiocoris</taxon>
    </lineage>
</organism>